<keyword evidence="15" id="KW-0106">Calcium</keyword>
<feature type="binding site" evidence="11">
    <location>
        <position position="463"/>
    </location>
    <ligand>
        <name>substrate</name>
    </ligand>
</feature>
<feature type="binding site" evidence="11">
    <location>
        <position position="514"/>
    </location>
    <ligand>
        <name>substrate</name>
    </ligand>
</feature>
<feature type="binding site" evidence="11">
    <location>
        <position position="455"/>
    </location>
    <ligand>
        <name>substrate</name>
    </ligand>
</feature>
<feature type="binding site" evidence="11">
    <location>
        <position position="467"/>
    </location>
    <ligand>
        <name>substrate</name>
    </ligand>
</feature>
<feature type="active site" description="Proton donor" evidence="10">
    <location>
        <position position="406"/>
    </location>
</feature>
<dbReference type="InterPro" id="IPR020826">
    <property type="entry name" value="Transketolase_BS"/>
</dbReference>
<comment type="cofactor">
    <cofactor evidence="13">
        <name>Mg(2+)</name>
        <dbReference type="ChEBI" id="CHEBI:18420"/>
    </cofactor>
    <text evidence="13">Binds 1 Mg(2+) ion per subunit. Can also utilize other divalent metal cations, such as Ca(2+), Mn(2+) and Co(2+).</text>
</comment>
<dbReference type="Pfam" id="PF22613">
    <property type="entry name" value="Transketolase_C_1"/>
    <property type="match status" value="1"/>
</dbReference>
<dbReference type="PROSITE" id="PS00801">
    <property type="entry name" value="TRANSKETOLASE_1"/>
    <property type="match status" value="1"/>
</dbReference>
<dbReference type="InterPro" id="IPR005478">
    <property type="entry name" value="Transketolase_bac-like"/>
</dbReference>
<dbReference type="SUPFAM" id="SSF52518">
    <property type="entry name" value="Thiamin diphosphate-binding fold (THDP-binding)"/>
    <property type="match status" value="2"/>
</dbReference>
<dbReference type="PANTHER" id="PTHR43522:SF2">
    <property type="entry name" value="TRANSKETOLASE 1-RELATED"/>
    <property type="match status" value="1"/>
</dbReference>
<dbReference type="Gene3D" id="3.40.50.920">
    <property type="match status" value="1"/>
</dbReference>
<dbReference type="InterPro" id="IPR009014">
    <property type="entry name" value="Transketo_C/PFOR_II"/>
</dbReference>
<dbReference type="EMBL" id="BJXB01000021">
    <property type="protein sequence ID" value="GEM48509.1"/>
    <property type="molecule type" value="Genomic_DNA"/>
</dbReference>
<feature type="site" description="Important for catalytic activity" evidence="14">
    <location>
        <position position="261"/>
    </location>
</feature>
<comment type="catalytic activity">
    <reaction evidence="8 15">
        <text>D-sedoheptulose 7-phosphate + D-glyceraldehyde 3-phosphate = aldehydo-D-ribose 5-phosphate + D-xylulose 5-phosphate</text>
        <dbReference type="Rhea" id="RHEA:10508"/>
        <dbReference type="ChEBI" id="CHEBI:57483"/>
        <dbReference type="ChEBI" id="CHEBI:57737"/>
        <dbReference type="ChEBI" id="CHEBI:58273"/>
        <dbReference type="ChEBI" id="CHEBI:59776"/>
        <dbReference type="EC" id="2.2.1.1"/>
    </reaction>
</comment>
<accession>A0A511N6L7</accession>
<comment type="caution">
    <text evidence="17">The sequence shown here is derived from an EMBL/GenBank/DDBJ whole genome shotgun (WGS) entry which is preliminary data.</text>
</comment>
<comment type="similarity">
    <text evidence="1 15">Belongs to the transketolase family.</text>
</comment>
<feature type="binding site" evidence="13">
    <location>
        <position position="185"/>
    </location>
    <ligand>
        <name>Mg(2+)</name>
        <dbReference type="ChEBI" id="CHEBI:18420"/>
    </ligand>
</feature>
<sequence length="656" mass="70556">MSLETLSINTIRTLAMDAVQKANSGHPGAPMGMAPMAYTLWQNFLRHNPKNPKWLGRDRFILSAGHASMLIYSLLHLTGYDLSLDDIKNFRQLHSKTPGHPEYGYTAGVEMSTGPLGQGFATGVGFALAEAHLAARYNREGFELFNNYTYAIVSDGDLMEGISHEAAGLAGNLGLGKMIYLYDDNGISIEGHTDIAFTDDSMKRFEAYGWHVQKVADGTDTAAIAEAIKAAQAVTDKPSIIAVRTVIGHGSPNKADSHDAHGAPLGAEEIKLTKSNLGWEFTEDFYIPEEVKAHMNATEQGAKLESEWNDLFARYAEQYPQEAAELKLVLEGNLPADVESLLPTFDKPLATRAASGQALNALAKVFPGLIGGSADLAPSNNTELKGVNWIKKGDYSGRNIHFGVREHGMAAALNGITLYGIRAYGGTFLIFSDYLKPSLRLAALMGIGSIFVLTHDSIGLGEDGPTHQPVEQLAALRATPNVLVFRPADANETAATWIVALENRTRPSALALSRQNLPILPRNIEGVRKGAYPVRDVENPDVILIASGSEVAVALKSAEALESEGVKAKVVSMPSMELFREQDASYKNSVLNPGVKRVAIEAASPLGWHEFVGLDGAIIAMQGFGASGPADQLFKEYGFTTENVVNTVKGILPVKA</sequence>
<evidence type="ECO:0000256" key="10">
    <source>
        <dbReference type="PIRSR" id="PIRSR605478-1"/>
    </source>
</evidence>
<dbReference type="CDD" id="cd07033">
    <property type="entry name" value="TPP_PYR_DXS_TK_like"/>
    <property type="match status" value="1"/>
</dbReference>
<evidence type="ECO:0000256" key="11">
    <source>
        <dbReference type="PIRSR" id="PIRSR605478-2"/>
    </source>
</evidence>
<dbReference type="OrthoDB" id="8732661at2"/>
<evidence type="ECO:0000256" key="15">
    <source>
        <dbReference type="RuleBase" id="RU004996"/>
    </source>
</evidence>
<evidence type="ECO:0000256" key="2">
    <source>
        <dbReference type="ARBA" id="ARBA00011738"/>
    </source>
</evidence>
<feature type="binding site" evidence="11">
    <location>
        <position position="352"/>
    </location>
    <ligand>
        <name>substrate</name>
    </ligand>
</feature>
<evidence type="ECO:0000313" key="18">
    <source>
        <dbReference type="Proteomes" id="UP000321306"/>
    </source>
</evidence>
<evidence type="ECO:0000256" key="13">
    <source>
        <dbReference type="PIRSR" id="PIRSR605478-4"/>
    </source>
</evidence>
<evidence type="ECO:0000256" key="3">
    <source>
        <dbReference type="ARBA" id="ARBA00013152"/>
    </source>
</evidence>
<dbReference type="Pfam" id="PF00456">
    <property type="entry name" value="Transketolase_N"/>
    <property type="match status" value="1"/>
</dbReference>
<feature type="binding site" evidence="12">
    <location>
        <begin position="114"/>
        <end position="116"/>
    </location>
    <ligand>
        <name>thiamine diphosphate</name>
        <dbReference type="ChEBI" id="CHEBI:58937"/>
    </ligand>
</feature>
<evidence type="ECO:0000256" key="12">
    <source>
        <dbReference type="PIRSR" id="PIRSR605478-3"/>
    </source>
</evidence>
<dbReference type="InterPro" id="IPR029061">
    <property type="entry name" value="THDP-binding"/>
</dbReference>
<feature type="binding site" evidence="12">
    <location>
        <position position="156"/>
    </location>
    <ligand>
        <name>thiamine diphosphate</name>
        <dbReference type="ChEBI" id="CHEBI:58937"/>
    </ligand>
</feature>
<evidence type="ECO:0000256" key="4">
    <source>
        <dbReference type="ARBA" id="ARBA00022679"/>
    </source>
</evidence>
<feature type="domain" description="Transketolase-like pyrimidine-binding" evidence="16">
    <location>
        <begin position="349"/>
        <end position="519"/>
    </location>
</feature>
<proteinExistence type="inferred from homology"/>
<dbReference type="GO" id="GO:0046872">
    <property type="term" value="F:metal ion binding"/>
    <property type="evidence" value="ECO:0007669"/>
    <property type="project" value="UniProtKB-KW"/>
</dbReference>
<dbReference type="InterPro" id="IPR033247">
    <property type="entry name" value="Transketolase_fam"/>
</dbReference>
<dbReference type="Proteomes" id="UP000321306">
    <property type="component" value="Unassembled WGS sequence"/>
</dbReference>
<dbReference type="SUPFAM" id="SSF52922">
    <property type="entry name" value="TK C-terminal domain-like"/>
    <property type="match status" value="1"/>
</dbReference>
<evidence type="ECO:0000256" key="8">
    <source>
        <dbReference type="ARBA" id="ARBA00049473"/>
    </source>
</evidence>
<feature type="binding site" evidence="11">
    <location>
        <position position="379"/>
    </location>
    <ligand>
        <name>substrate</name>
    </ligand>
</feature>
<dbReference type="InterPro" id="IPR005475">
    <property type="entry name" value="Transketolase-like_Pyr-bd"/>
</dbReference>
<comment type="cofactor">
    <cofactor evidence="12">
        <name>thiamine diphosphate</name>
        <dbReference type="ChEBI" id="CHEBI:58937"/>
    </cofactor>
    <text evidence="12">Binds 1 thiamine pyrophosphate per subunit. During the reaction, the substrate forms a covalent intermediate with the cofactor.</text>
</comment>
<dbReference type="RefSeq" id="WP_146887629.1">
    <property type="nucleotide sequence ID" value="NZ_BJXB01000021.1"/>
</dbReference>
<feature type="site" description="Important for catalytic activity" evidence="14">
    <location>
        <position position="26"/>
    </location>
</feature>
<comment type="subunit">
    <text evidence="2 15">Homodimer.</text>
</comment>
<dbReference type="PROSITE" id="PS00802">
    <property type="entry name" value="TRANSKETOLASE_2"/>
    <property type="match status" value="1"/>
</dbReference>
<gene>
    <name evidence="17" type="ORF">DC3_41440</name>
</gene>
<feature type="binding site" evidence="12">
    <location>
        <position position="431"/>
    </location>
    <ligand>
        <name>thiamine diphosphate</name>
        <dbReference type="ChEBI" id="CHEBI:58937"/>
    </ligand>
</feature>
<dbReference type="CDD" id="cd02012">
    <property type="entry name" value="TPP_TK"/>
    <property type="match status" value="1"/>
</dbReference>
<keyword evidence="7 12" id="KW-0786">Thiamine pyrophosphate</keyword>
<name>A0A511N6L7_DEIC1</name>
<dbReference type="FunFam" id="3.40.50.920:FF:000003">
    <property type="entry name" value="Transketolase"/>
    <property type="match status" value="1"/>
</dbReference>
<evidence type="ECO:0000256" key="5">
    <source>
        <dbReference type="ARBA" id="ARBA00022723"/>
    </source>
</evidence>
<evidence type="ECO:0000256" key="1">
    <source>
        <dbReference type="ARBA" id="ARBA00007131"/>
    </source>
</evidence>
<dbReference type="Gene3D" id="3.40.50.970">
    <property type="match status" value="2"/>
</dbReference>
<feature type="binding site" evidence="11">
    <location>
        <position position="261"/>
    </location>
    <ligand>
        <name>substrate</name>
    </ligand>
</feature>
<dbReference type="InterPro" id="IPR005474">
    <property type="entry name" value="Transketolase_N"/>
</dbReference>
<dbReference type="Pfam" id="PF02779">
    <property type="entry name" value="Transket_pyr"/>
    <property type="match status" value="1"/>
</dbReference>
<feature type="binding site" evidence="11">
    <location>
        <position position="26"/>
    </location>
    <ligand>
        <name>substrate</name>
    </ligand>
</feature>
<feature type="binding site" evidence="13">
    <location>
        <position position="187"/>
    </location>
    <ligand>
        <name>Mg(2+)</name>
        <dbReference type="ChEBI" id="CHEBI:18420"/>
    </ligand>
</feature>
<feature type="binding site" evidence="12">
    <location>
        <position position="66"/>
    </location>
    <ligand>
        <name>thiamine diphosphate</name>
        <dbReference type="ChEBI" id="CHEBI:58937"/>
    </ligand>
</feature>
<evidence type="ECO:0000256" key="6">
    <source>
        <dbReference type="ARBA" id="ARBA00022842"/>
    </source>
</evidence>
<dbReference type="InterPro" id="IPR049557">
    <property type="entry name" value="Transketolase_CS"/>
</dbReference>
<evidence type="ECO:0000259" key="16">
    <source>
        <dbReference type="SMART" id="SM00861"/>
    </source>
</evidence>
<dbReference type="GO" id="GO:0005829">
    <property type="term" value="C:cytosol"/>
    <property type="evidence" value="ECO:0007669"/>
    <property type="project" value="TreeGrafter"/>
</dbReference>
<dbReference type="NCBIfam" id="TIGR00232">
    <property type="entry name" value="tktlase_bact"/>
    <property type="match status" value="1"/>
</dbReference>
<keyword evidence="5 13" id="KW-0479">Metal-binding</keyword>
<comment type="cofactor">
    <cofactor evidence="15">
        <name>Mg(2+)</name>
        <dbReference type="ChEBI" id="CHEBI:18420"/>
    </cofactor>
    <cofactor evidence="15">
        <name>Ca(2+)</name>
        <dbReference type="ChEBI" id="CHEBI:29108"/>
    </cofactor>
    <cofactor evidence="15">
        <name>Mn(2+)</name>
        <dbReference type="ChEBI" id="CHEBI:29035"/>
    </cofactor>
    <cofactor evidence="15">
        <name>Co(2+)</name>
        <dbReference type="ChEBI" id="CHEBI:48828"/>
    </cofactor>
    <text evidence="15">Binds 1 Mg(2+) ion per subunit. Can also utilize other divalent metal cations, such as Ca(2+), Mn(2+) and Co(2+).</text>
</comment>
<evidence type="ECO:0000256" key="9">
    <source>
        <dbReference type="NCBIfam" id="TIGR00232"/>
    </source>
</evidence>
<organism evidence="17 18">
    <name type="scientific">Deinococcus cellulosilyticus (strain DSM 18568 / NBRC 106333 / KACC 11606 / 5516J-15)</name>
    <dbReference type="NCBI Taxonomy" id="1223518"/>
    <lineage>
        <taxon>Bacteria</taxon>
        <taxon>Thermotogati</taxon>
        <taxon>Deinococcota</taxon>
        <taxon>Deinococci</taxon>
        <taxon>Deinococcales</taxon>
        <taxon>Deinococcaceae</taxon>
        <taxon>Deinococcus</taxon>
    </lineage>
</organism>
<dbReference type="SMART" id="SM00861">
    <property type="entry name" value="Transket_pyr"/>
    <property type="match status" value="1"/>
</dbReference>
<dbReference type="GO" id="GO:0006098">
    <property type="term" value="P:pentose-phosphate shunt"/>
    <property type="evidence" value="ECO:0007669"/>
    <property type="project" value="TreeGrafter"/>
</dbReference>
<evidence type="ECO:0000256" key="14">
    <source>
        <dbReference type="PIRSR" id="PIRSR605478-5"/>
    </source>
</evidence>
<comment type="function">
    <text evidence="15">Catalyzes the transfer of a two-carbon ketol group from a ketose donor to an aldose acceptor, via a covalent intermediate with the cofactor thiamine pyrophosphate.</text>
</comment>
<feature type="binding site" evidence="12">
    <location>
        <position position="261"/>
    </location>
    <ligand>
        <name>thiamine diphosphate</name>
        <dbReference type="ChEBI" id="CHEBI:58937"/>
    </ligand>
</feature>
<feature type="binding site" evidence="12">
    <location>
        <position position="185"/>
    </location>
    <ligand>
        <name>thiamine diphosphate</name>
        <dbReference type="ChEBI" id="CHEBI:58937"/>
    </ligand>
</feature>
<reference evidence="17 18" key="1">
    <citation type="submission" date="2019-07" db="EMBL/GenBank/DDBJ databases">
        <title>Whole genome shotgun sequence of Deinococcus cellulosilyticus NBRC 106333.</title>
        <authorList>
            <person name="Hosoyama A."/>
            <person name="Uohara A."/>
            <person name="Ohji S."/>
            <person name="Ichikawa N."/>
        </authorList>
    </citation>
    <scope>NUCLEOTIDE SEQUENCE [LARGE SCALE GENOMIC DNA]</scope>
    <source>
        <strain evidence="17 18">NBRC 106333</strain>
    </source>
</reference>
<dbReference type="GO" id="GO:0004802">
    <property type="term" value="F:transketolase activity"/>
    <property type="evidence" value="ECO:0007669"/>
    <property type="project" value="UniProtKB-UniRule"/>
</dbReference>
<dbReference type="InterPro" id="IPR055152">
    <property type="entry name" value="Transketolase-like_C_2"/>
</dbReference>
<keyword evidence="18" id="KW-1185">Reference proteome</keyword>
<dbReference type="FunFam" id="3.40.50.970:FF:000003">
    <property type="entry name" value="Transketolase"/>
    <property type="match status" value="1"/>
</dbReference>
<dbReference type="PANTHER" id="PTHR43522">
    <property type="entry name" value="TRANSKETOLASE"/>
    <property type="match status" value="1"/>
</dbReference>
<feature type="binding site" evidence="13">
    <location>
        <position position="155"/>
    </location>
    <ligand>
        <name>Mg(2+)</name>
        <dbReference type="ChEBI" id="CHEBI:18420"/>
    </ligand>
</feature>
<protein>
    <recommendedName>
        <fullName evidence="3 9">Transketolase</fullName>
        <ecNumber evidence="3 9">2.2.1.1</ecNumber>
    </recommendedName>
</protein>
<dbReference type="AlphaFoldDB" id="A0A511N6L7"/>
<dbReference type="FunFam" id="3.40.50.970:FF:000004">
    <property type="entry name" value="Transketolase"/>
    <property type="match status" value="1"/>
</dbReference>
<keyword evidence="4 15" id="KW-0808">Transferase</keyword>
<keyword evidence="6 13" id="KW-0460">Magnesium</keyword>
<dbReference type="EC" id="2.2.1.1" evidence="3 9"/>
<evidence type="ECO:0000256" key="7">
    <source>
        <dbReference type="ARBA" id="ARBA00023052"/>
    </source>
</evidence>
<evidence type="ECO:0000313" key="17">
    <source>
        <dbReference type="EMBL" id="GEM48509.1"/>
    </source>
</evidence>